<protein>
    <recommendedName>
        <fullName evidence="2">DUF397 domain-containing protein</fullName>
    </recommendedName>
</protein>
<evidence type="ECO:0000313" key="4">
    <source>
        <dbReference type="Proteomes" id="UP000199413"/>
    </source>
</evidence>
<dbReference type="AlphaFoldDB" id="A0A1C6SLH9"/>
<dbReference type="Proteomes" id="UP000199413">
    <property type="component" value="Unassembled WGS sequence"/>
</dbReference>
<dbReference type="STRING" id="568872.GA0070624_4059"/>
<keyword evidence="4" id="KW-1185">Reference proteome</keyword>
<dbReference type="EMBL" id="FMHV01000002">
    <property type="protein sequence ID" value="SCL30371.1"/>
    <property type="molecule type" value="Genomic_DNA"/>
</dbReference>
<feature type="region of interest" description="Disordered" evidence="1">
    <location>
        <begin position="1"/>
        <end position="20"/>
    </location>
</feature>
<reference evidence="4" key="1">
    <citation type="submission" date="2016-06" db="EMBL/GenBank/DDBJ databases">
        <authorList>
            <person name="Varghese N."/>
            <person name="Submissions Spin"/>
        </authorList>
    </citation>
    <scope>NUCLEOTIDE SEQUENCE [LARGE SCALE GENOMIC DNA]</scope>
    <source>
        <strain evidence="4">DSM 45431</strain>
    </source>
</reference>
<evidence type="ECO:0000313" key="3">
    <source>
        <dbReference type="EMBL" id="SCL30371.1"/>
    </source>
</evidence>
<sequence length="71" mass="7055">MTDLTGAVWRKSTRSGGHGGDCVEVADNLPGIVAVRDSKDPAGPTLTFAPAAWSAFTAAAARGALVQGTGA</sequence>
<organism evidence="3 4">
    <name type="scientific">Micromonospora rhizosphaerae</name>
    <dbReference type="NCBI Taxonomy" id="568872"/>
    <lineage>
        <taxon>Bacteria</taxon>
        <taxon>Bacillati</taxon>
        <taxon>Actinomycetota</taxon>
        <taxon>Actinomycetes</taxon>
        <taxon>Micromonosporales</taxon>
        <taxon>Micromonosporaceae</taxon>
        <taxon>Micromonospora</taxon>
    </lineage>
</organism>
<evidence type="ECO:0000256" key="1">
    <source>
        <dbReference type="SAM" id="MobiDB-lite"/>
    </source>
</evidence>
<dbReference type="OrthoDB" id="4301277at2"/>
<dbReference type="RefSeq" id="WP_091343335.1">
    <property type="nucleotide sequence ID" value="NZ_FMHV01000002.1"/>
</dbReference>
<evidence type="ECO:0000259" key="2">
    <source>
        <dbReference type="Pfam" id="PF04149"/>
    </source>
</evidence>
<gene>
    <name evidence="3" type="ORF">GA0070624_4059</name>
</gene>
<accession>A0A1C6SLH9</accession>
<dbReference type="InterPro" id="IPR007278">
    <property type="entry name" value="DUF397"/>
</dbReference>
<dbReference type="Pfam" id="PF04149">
    <property type="entry name" value="DUF397"/>
    <property type="match status" value="1"/>
</dbReference>
<feature type="domain" description="DUF397" evidence="2">
    <location>
        <begin position="7"/>
        <end position="60"/>
    </location>
</feature>
<proteinExistence type="predicted"/>
<name>A0A1C6SLH9_9ACTN</name>